<reference evidence="3" key="3">
    <citation type="submission" date="2015-04" db="UniProtKB">
        <authorList>
            <consortium name="EnsemblPlants"/>
        </authorList>
    </citation>
    <scope>IDENTIFICATION</scope>
    <source>
        <strain evidence="3">cv. Jemalong A17</strain>
    </source>
</reference>
<evidence type="ECO:0000256" key="1">
    <source>
        <dbReference type="SAM" id="Phobius"/>
    </source>
</evidence>
<dbReference type="AlphaFoldDB" id="G7IQ24"/>
<evidence type="ECO:0000313" key="2">
    <source>
        <dbReference type="EMBL" id="AES64566.1"/>
    </source>
</evidence>
<organism evidence="2 4">
    <name type="scientific">Medicago truncatula</name>
    <name type="common">Barrel medic</name>
    <name type="synonym">Medicago tribuloides</name>
    <dbReference type="NCBI Taxonomy" id="3880"/>
    <lineage>
        <taxon>Eukaryota</taxon>
        <taxon>Viridiplantae</taxon>
        <taxon>Streptophyta</taxon>
        <taxon>Embryophyta</taxon>
        <taxon>Tracheophyta</taxon>
        <taxon>Spermatophyta</taxon>
        <taxon>Magnoliopsida</taxon>
        <taxon>eudicotyledons</taxon>
        <taxon>Gunneridae</taxon>
        <taxon>Pentapetalae</taxon>
        <taxon>rosids</taxon>
        <taxon>fabids</taxon>
        <taxon>Fabales</taxon>
        <taxon>Fabaceae</taxon>
        <taxon>Papilionoideae</taxon>
        <taxon>50 kb inversion clade</taxon>
        <taxon>NPAAA clade</taxon>
        <taxon>Hologalegina</taxon>
        <taxon>IRL clade</taxon>
        <taxon>Trifolieae</taxon>
        <taxon>Medicago</taxon>
    </lineage>
</organism>
<name>G7IQ24_MEDTR</name>
<keyword evidence="4" id="KW-1185">Reference proteome</keyword>
<evidence type="ECO:0000313" key="3">
    <source>
        <dbReference type="EnsemblPlants" id="AES64566"/>
    </source>
</evidence>
<sequence length="184" mass="20399">MVSKGVGPPTGMALGRRTHGLFVGPALTKLAENILKYNEAAVETCGCWNLHPIRRILKVFGMRAVADPGPWVRGGAHGGDARGVLCGGGAAGFCGGACGDCWWWLCFLWIFFYEFVVNGVFKYLGGDFTCAELRFNFAQLQKRNKVRLHEFLVGLIVIFDGFCNGLSQDLFLLLLRRLDFGFWR</sequence>
<reference evidence="2 4" key="1">
    <citation type="journal article" date="2011" name="Nature">
        <title>The Medicago genome provides insight into the evolution of rhizobial symbioses.</title>
        <authorList>
            <person name="Young N.D."/>
            <person name="Debelle F."/>
            <person name="Oldroyd G.E."/>
            <person name="Geurts R."/>
            <person name="Cannon S.B."/>
            <person name="Udvardi M.K."/>
            <person name="Benedito V.A."/>
            <person name="Mayer K.F."/>
            <person name="Gouzy J."/>
            <person name="Schoof H."/>
            <person name="Van de Peer Y."/>
            <person name="Proost S."/>
            <person name="Cook D.R."/>
            <person name="Meyers B.C."/>
            <person name="Spannagl M."/>
            <person name="Cheung F."/>
            <person name="De Mita S."/>
            <person name="Krishnakumar V."/>
            <person name="Gundlach H."/>
            <person name="Zhou S."/>
            <person name="Mudge J."/>
            <person name="Bharti A.K."/>
            <person name="Murray J.D."/>
            <person name="Naoumkina M.A."/>
            <person name="Rosen B."/>
            <person name="Silverstein K.A."/>
            <person name="Tang H."/>
            <person name="Rombauts S."/>
            <person name="Zhao P.X."/>
            <person name="Zhou P."/>
            <person name="Barbe V."/>
            <person name="Bardou P."/>
            <person name="Bechner M."/>
            <person name="Bellec A."/>
            <person name="Berger A."/>
            <person name="Berges H."/>
            <person name="Bidwell S."/>
            <person name="Bisseling T."/>
            <person name="Choisne N."/>
            <person name="Couloux A."/>
            <person name="Denny R."/>
            <person name="Deshpande S."/>
            <person name="Dai X."/>
            <person name="Doyle J.J."/>
            <person name="Dudez A.M."/>
            <person name="Farmer A.D."/>
            <person name="Fouteau S."/>
            <person name="Franken C."/>
            <person name="Gibelin C."/>
            <person name="Gish J."/>
            <person name="Goldstein S."/>
            <person name="Gonzalez A.J."/>
            <person name="Green P.J."/>
            <person name="Hallab A."/>
            <person name="Hartog M."/>
            <person name="Hua A."/>
            <person name="Humphray S.J."/>
            <person name="Jeong D.H."/>
            <person name="Jing Y."/>
            <person name="Jocker A."/>
            <person name="Kenton S.M."/>
            <person name="Kim D.J."/>
            <person name="Klee K."/>
            <person name="Lai H."/>
            <person name="Lang C."/>
            <person name="Lin S."/>
            <person name="Macmil S.L."/>
            <person name="Magdelenat G."/>
            <person name="Matthews L."/>
            <person name="McCorrison J."/>
            <person name="Monaghan E.L."/>
            <person name="Mun J.H."/>
            <person name="Najar F.Z."/>
            <person name="Nicholson C."/>
            <person name="Noirot C."/>
            <person name="O'Bleness M."/>
            <person name="Paule C.R."/>
            <person name="Poulain J."/>
            <person name="Prion F."/>
            <person name="Qin B."/>
            <person name="Qu C."/>
            <person name="Retzel E.F."/>
            <person name="Riddle C."/>
            <person name="Sallet E."/>
            <person name="Samain S."/>
            <person name="Samson N."/>
            <person name="Sanders I."/>
            <person name="Saurat O."/>
            <person name="Scarpelli C."/>
            <person name="Schiex T."/>
            <person name="Segurens B."/>
            <person name="Severin A.J."/>
            <person name="Sherrier D.J."/>
            <person name="Shi R."/>
            <person name="Sims S."/>
            <person name="Singer S.R."/>
            <person name="Sinharoy S."/>
            <person name="Sterck L."/>
            <person name="Viollet A."/>
            <person name="Wang B.B."/>
            <person name="Wang K."/>
            <person name="Wang M."/>
            <person name="Wang X."/>
            <person name="Warfsmann J."/>
            <person name="Weissenbach J."/>
            <person name="White D.D."/>
            <person name="White J.D."/>
            <person name="Wiley G.B."/>
            <person name="Wincker P."/>
            <person name="Xing Y."/>
            <person name="Yang L."/>
            <person name="Yao Z."/>
            <person name="Ying F."/>
            <person name="Zhai J."/>
            <person name="Zhou L."/>
            <person name="Zuber A."/>
            <person name="Denarie J."/>
            <person name="Dixon R.A."/>
            <person name="May G.D."/>
            <person name="Schwartz D.C."/>
            <person name="Rogers J."/>
            <person name="Quetier F."/>
            <person name="Town C.D."/>
            <person name="Roe B.A."/>
        </authorList>
    </citation>
    <scope>NUCLEOTIDE SEQUENCE [LARGE SCALE GENOMIC DNA]</scope>
    <source>
        <strain evidence="2">A17</strain>
        <strain evidence="3 4">cv. Jemalong A17</strain>
    </source>
</reference>
<accession>G7IQ24</accession>
<dbReference type="EnsemblPlants" id="AES64566">
    <property type="protein sequence ID" value="AES64566"/>
    <property type="gene ID" value="MTR_2g027180"/>
</dbReference>
<dbReference type="PaxDb" id="3880-AES64566"/>
<gene>
    <name evidence="2" type="ordered locus">MTR_2g027180</name>
</gene>
<evidence type="ECO:0000313" key="4">
    <source>
        <dbReference type="Proteomes" id="UP000002051"/>
    </source>
</evidence>
<proteinExistence type="predicted"/>
<keyword evidence="1" id="KW-1133">Transmembrane helix</keyword>
<protein>
    <submittedName>
        <fullName evidence="2">Transmembrane protein, putative</fullName>
    </submittedName>
</protein>
<keyword evidence="1" id="KW-0472">Membrane</keyword>
<feature type="transmembrane region" description="Helical" evidence="1">
    <location>
        <begin position="102"/>
        <end position="124"/>
    </location>
</feature>
<dbReference type="EMBL" id="CM001218">
    <property type="protein sequence ID" value="AES64566.1"/>
    <property type="molecule type" value="Genomic_DNA"/>
</dbReference>
<dbReference type="HOGENOM" id="CLU_1470274_0_0_1"/>
<feature type="transmembrane region" description="Helical" evidence="1">
    <location>
        <begin position="151"/>
        <end position="175"/>
    </location>
</feature>
<keyword evidence="1 2" id="KW-0812">Transmembrane</keyword>
<reference evidence="2 4" key="2">
    <citation type="journal article" date="2014" name="BMC Genomics">
        <title>An improved genome release (version Mt4.0) for the model legume Medicago truncatula.</title>
        <authorList>
            <person name="Tang H."/>
            <person name="Krishnakumar V."/>
            <person name="Bidwell S."/>
            <person name="Rosen B."/>
            <person name="Chan A."/>
            <person name="Zhou S."/>
            <person name="Gentzbittel L."/>
            <person name="Childs K.L."/>
            <person name="Yandell M."/>
            <person name="Gundlach H."/>
            <person name="Mayer K.F."/>
            <person name="Schwartz D.C."/>
            <person name="Town C.D."/>
        </authorList>
    </citation>
    <scope>GENOME REANNOTATION</scope>
    <source>
        <strain evidence="3 4">cv. Jemalong A17</strain>
    </source>
</reference>
<dbReference type="Proteomes" id="UP000002051">
    <property type="component" value="Chromosome 2"/>
</dbReference>